<dbReference type="PANTHER" id="PTHR37299">
    <property type="entry name" value="TRANSCRIPTIONAL REGULATOR-RELATED"/>
    <property type="match status" value="1"/>
</dbReference>
<dbReference type="PANTHER" id="PTHR37299:SF1">
    <property type="entry name" value="STAGE 0 SPORULATION PROTEIN A HOMOLOG"/>
    <property type="match status" value="1"/>
</dbReference>
<dbReference type="InterPro" id="IPR007492">
    <property type="entry name" value="LytTR_DNA-bd_dom"/>
</dbReference>
<feature type="modified residue" description="4-aspartylphosphate" evidence="1">
    <location>
        <position position="61"/>
    </location>
</feature>
<dbReference type="SMART" id="SM00850">
    <property type="entry name" value="LytTR"/>
    <property type="match status" value="1"/>
</dbReference>
<reference evidence="4 5" key="1">
    <citation type="submission" date="2018-08" db="EMBL/GenBank/DDBJ databases">
        <title>Fibrisoma montanum sp. nov., isolated from Danxia mountain soil.</title>
        <authorList>
            <person name="Huang Y."/>
        </authorList>
    </citation>
    <scope>NUCLEOTIDE SEQUENCE [LARGE SCALE GENOMIC DNA]</scope>
    <source>
        <strain evidence="4 5">HYT19</strain>
    </source>
</reference>
<evidence type="ECO:0000256" key="1">
    <source>
        <dbReference type="PROSITE-ProRule" id="PRU00169"/>
    </source>
</evidence>
<dbReference type="RefSeq" id="WP_119670190.1">
    <property type="nucleotide sequence ID" value="NZ_QXED01000007.1"/>
</dbReference>
<dbReference type="GO" id="GO:0000156">
    <property type="term" value="F:phosphorelay response regulator activity"/>
    <property type="evidence" value="ECO:0007669"/>
    <property type="project" value="InterPro"/>
</dbReference>
<dbReference type="PROSITE" id="PS50110">
    <property type="entry name" value="RESPONSE_REGULATORY"/>
    <property type="match status" value="1"/>
</dbReference>
<protein>
    <submittedName>
        <fullName evidence="4">DNA-binding response regulator</fullName>
    </submittedName>
</protein>
<organism evidence="4 5">
    <name type="scientific">Fibrisoma montanum</name>
    <dbReference type="NCBI Taxonomy" id="2305895"/>
    <lineage>
        <taxon>Bacteria</taxon>
        <taxon>Pseudomonadati</taxon>
        <taxon>Bacteroidota</taxon>
        <taxon>Cytophagia</taxon>
        <taxon>Cytophagales</taxon>
        <taxon>Spirosomataceae</taxon>
        <taxon>Fibrisoma</taxon>
    </lineage>
</organism>
<keyword evidence="1" id="KW-0597">Phosphoprotein</keyword>
<keyword evidence="4" id="KW-0238">DNA-binding</keyword>
<gene>
    <name evidence="4" type="ORF">DYU11_23595</name>
</gene>
<keyword evidence="5" id="KW-1185">Reference proteome</keyword>
<accession>A0A418M2N4</accession>
<evidence type="ECO:0000259" key="2">
    <source>
        <dbReference type="PROSITE" id="PS50110"/>
    </source>
</evidence>
<dbReference type="PROSITE" id="PS50930">
    <property type="entry name" value="HTH_LYTTR"/>
    <property type="match status" value="1"/>
</dbReference>
<dbReference type="InterPro" id="IPR011006">
    <property type="entry name" value="CheY-like_superfamily"/>
</dbReference>
<dbReference type="InterPro" id="IPR046947">
    <property type="entry name" value="LytR-like"/>
</dbReference>
<dbReference type="Gene3D" id="2.40.50.1020">
    <property type="entry name" value="LytTr DNA-binding domain"/>
    <property type="match status" value="1"/>
</dbReference>
<dbReference type="SMART" id="SM00448">
    <property type="entry name" value="REC"/>
    <property type="match status" value="1"/>
</dbReference>
<feature type="domain" description="HTH LytTR-type" evidence="3">
    <location>
        <begin position="144"/>
        <end position="244"/>
    </location>
</feature>
<evidence type="ECO:0000313" key="5">
    <source>
        <dbReference type="Proteomes" id="UP000283523"/>
    </source>
</evidence>
<dbReference type="GO" id="GO:0003677">
    <property type="term" value="F:DNA binding"/>
    <property type="evidence" value="ECO:0007669"/>
    <property type="project" value="UniProtKB-KW"/>
</dbReference>
<evidence type="ECO:0000313" key="4">
    <source>
        <dbReference type="EMBL" id="RIV19905.1"/>
    </source>
</evidence>
<feature type="domain" description="Response regulatory" evidence="2">
    <location>
        <begin position="5"/>
        <end position="121"/>
    </location>
</feature>
<sequence>MKSIRCIAVDDEPLALALLADNIRKVPGLELVRTCDDAFDALETLQQEADNGTPIELMFLDVQMPGLTGTQLLEGLTHRPLVILVTAYEQYALAGYDLNVLDYLLKPVAFTRFIQAVQKARQALNQPEAPPAVSTSAASAVDDFFVNADYSLVRVQVDTVRYVEGLKDYVKIFTTSQVRPILTRMTLKAMEERLPPPRFMRIHRSFIVDCNRIEVIRRQQIVLSGTAIPVSEQYAPQLFDALRLSGRPL</sequence>
<proteinExistence type="predicted"/>
<dbReference type="Pfam" id="PF00072">
    <property type="entry name" value="Response_reg"/>
    <property type="match status" value="1"/>
</dbReference>
<dbReference type="EMBL" id="QXED01000007">
    <property type="protein sequence ID" value="RIV19905.1"/>
    <property type="molecule type" value="Genomic_DNA"/>
</dbReference>
<comment type="caution">
    <text evidence="4">The sequence shown here is derived from an EMBL/GenBank/DDBJ whole genome shotgun (WGS) entry which is preliminary data.</text>
</comment>
<dbReference type="OrthoDB" id="1646880at2"/>
<name>A0A418M2N4_9BACT</name>
<dbReference type="InterPro" id="IPR001789">
    <property type="entry name" value="Sig_transdc_resp-reg_receiver"/>
</dbReference>
<dbReference type="Gene3D" id="3.40.50.2300">
    <property type="match status" value="1"/>
</dbReference>
<dbReference type="Proteomes" id="UP000283523">
    <property type="component" value="Unassembled WGS sequence"/>
</dbReference>
<dbReference type="SUPFAM" id="SSF52172">
    <property type="entry name" value="CheY-like"/>
    <property type="match status" value="1"/>
</dbReference>
<evidence type="ECO:0000259" key="3">
    <source>
        <dbReference type="PROSITE" id="PS50930"/>
    </source>
</evidence>
<dbReference type="Pfam" id="PF04397">
    <property type="entry name" value="LytTR"/>
    <property type="match status" value="1"/>
</dbReference>
<dbReference type="AlphaFoldDB" id="A0A418M2N4"/>